<organism evidence="2 3">
    <name type="scientific">Flavivirga aquatica</name>
    <dbReference type="NCBI Taxonomy" id="1849968"/>
    <lineage>
        <taxon>Bacteria</taxon>
        <taxon>Pseudomonadati</taxon>
        <taxon>Bacteroidota</taxon>
        <taxon>Flavobacteriia</taxon>
        <taxon>Flavobacteriales</taxon>
        <taxon>Flavobacteriaceae</taxon>
        <taxon>Flavivirga</taxon>
    </lineage>
</organism>
<evidence type="ECO:0000313" key="3">
    <source>
        <dbReference type="Proteomes" id="UP000095713"/>
    </source>
</evidence>
<dbReference type="EMBL" id="MDJD01000054">
    <property type="protein sequence ID" value="OEJ99359.1"/>
    <property type="molecule type" value="Genomic_DNA"/>
</dbReference>
<comment type="caution">
    <text evidence="2">The sequence shown here is derived from an EMBL/GenBank/DDBJ whole genome shotgun (WGS) entry which is preliminary data.</text>
</comment>
<dbReference type="EMBL" id="MDJD01000054">
    <property type="protein sequence ID" value="OEJ99349.1"/>
    <property type="molecule type" value="Genomic_DNA"/>
</dbReference>
<name>A0A1E5SJQ2_9FLAO</name>
<dbReference type="RefSeq" id="WP_069832025.1">
    <property type="nucleotide sequence ID" value="NZ_MDJD01000054.1"/>
</dbReference>
<proteinExistence type="predicted"/>
<sequence length="94" mass="11034">MEQLKGVSIHKLLKSNPKTSIEVQNRASEVRRKEVFYIIYIITTVFKQQKIIRVKNCAERTYNANYVTYRGKGRHAKTRAVLVQNIWVGVPWDL</sequence>
<evidence type="ECO:0000313" key="1">
    <source>
        <dbReference type="EMBL" id="OEJ99349.1"/>
    </source>
</evidence>
<gene>
    <name evidence="1" type="ORF">A8C32_09315</name>
    <name evidence="2" type="ORF">A8C32_09365</name>
</gene>
<keyword evidence="3" id="KW-1185">Reference proteome</keyword>
<protein>
    <submittedName>
        <fullName evidence="2">Uncharacterized protein</fullName>
    </submittedName>
</protein>
<evidence type="ECO:0000313" key="2">
    <source>
        <dbReference type="EMBL" id="OEJ99359.1"/>
    </source>
</evidence>
<dbReference type="Proteomes" id="UP000095713">
    <property type="component" value="Unassembled WGS sequence"/>
</dbReference>
<dbReference type="AlphaFoldDB" id="A0A1E5SJQ2"/>
<accession>A0A1E5SJQ2</accession>
<reference evidence="2 3" key="1">
    <citation type="submission" date="2016-05" db="EMBL/GenBank/DDBJ databases">
        <title>Draft Genome Sequence of Algibacter sp. Strain SK-16 Isolated from the Surface Water of Aburatsubo Inlet.</title>
        <authorList>
            <person name="Wong S.-K."/>
            <person name="Yoshizawa S."/>
            <person name="Nakajima Y."/>
            <person name="Ogura Y."/>
            <person name="Tetsuya H."/>
            <person name="Hamasaki K."/>
        </authorList>
    </citation>
    <scope>NUCLEOTIDE SEQUENCE [LARGE SCALE GENOMIC DNA]</scope>
    <source>
        <strain evidence="2 3">SK-16</strain>
    </source>
</reference>